<dbReference type="GO" id="GO:0008270">
    <property type="term" value="F:zinc ion binding"/>
    <property type="evidence" value="ECO:0007669"/>
    <property type="project" value="UniProtKB-KW"/>
</dbReference>
<dbReference type="InterPro" id="IPR028005">
    <property type="entry name" value="AcTrfase_ESCO_Znf_dom"/>
</dbReference>
<feature type="domain" description="N-acetyltransferase ESCO zinc-finger" evidence="13">
    <location>
        <begin position="59"/>
        <end position="96"/>
    </location>
</feature>
<evidence type="ECO:0000256" key="12">
    <source>
        <dbReference type="SAM" id="MobiDB-lite"/>
    </source>
</evidence>
<comment type="similarity">
    <text evidence="2">Belongs to the acetyltransferase family. ECO subfamily.</text>
</comment>
<feature type="compositionally biased region" description="Low complexity" evidence="12">
    <location>
        <begin position="35"/>
        <end position="49"/>
    </location>
</feature>
<dbReference type="GO" id="GO:0000785">
    <property type="term" value="C:chromatin"/>
    <property type="evidence" value="ECO:0007669"/>
    <property type="project" value="TreeGrafter"/>
</dbReference>
<comment type="caution">
    <text evidence="15">The sequence shown here is derived from an EMBL/GenBank/DDBJ whole genome shotgun (WGS) entry which is preliminary data.</text>
</comment>
<name>A0A9P8QBA5_WICPI</name>
<feature type="domain" description="N-acetyltransferase ESCO acetyl-transferase" evidence="14">
    <location>
        <begin position="203"/>
        <end position="265"/>
    </location>
</feature>
<dbReference type="InterPro" id="IPR028009">
    <property type="entry name" value="ESCO_Acetyltransf_dom"/>
</dbReference>
<feature type="compositionally biased region" description="Polar residues" evidence="12">
    <location>
        <begin position="1"/>
        <end position="10"/>
    </location>
</feature>
<evidence type="ECO:0000256" key="1">
    <source>
        <dbReference type="ARBA" id="ARBA00004123"/>
    </source>
</evidence>
<evidence type="ECO:0000256" key="3">
    <source>
        <dbReference type="ARBA" id="ARBA00022043"/>
    </source>
</evidence>
<gene>
    <name evidence="15" type="ORF">WICPIJ_001165</name>
</gene>
<reference evidence="15" key="2">
    <citation type="submission" date="2021-01" db="EMBL/GenBank/DDBJ databases">
        <authorList>
            <person name="Schikora-Tamarit M.A."/>
        </authorList>
    </citation>
    <scope>NUCLEOTIDE SEQUENCE</scope>
    <source>
        <strain evidence="15">CBS2887</strain>
    </source>
</reference>
<keyword evidence="6" id="KW-0863">Zinc-finger</keyword>
<keyword evidence="7" id="KW-0862">Zinc</keyword>
<reference evidence="15" key="1">
    <citation type="journal article" date="2021" name="Open Biol.">
        <title>Shared evolutionary footprints suggest mitochondrial oxidative damage underlies multiple complex I losses in fungi.</title>
        <authorList>
            <person name="Schikora-Tamarit M.A."/>
            <person name="Marcet-Houben M."/>
            <person name="Nosek J."/>
            <person name="Gabaldon T."/>
        </authorList>
    </citation>
    <scope>NUCLEOTIDE SEQUENCE</scope>
    <source>
        <strain evidence="15">CBS2887</strain>
    </source>
</reference>
<organism evidence="15 16">
    <name type="scientific">Wickerhamomyces pijperi</name>
    <name type="common">Yeast</name>
    <name type="synonym">Pichia pijperi</name>
    <dbReference type="NCBI Taxonomy" id="599730"/>
    <lineage>
        <taxon>Eukaryota</taxon>
        <taxon>Fungi</taxon>
        <taxon>Dikarya</taxon>
        <taxon>Ascomycota</taxon>
        <taxon>Saccharomycotina</taxon>
        <taxon>Saccharomycetes</taxon>
        <taxon>Phaffomycetales</taxon>
        <taxon>Wickerhamomycetaceae</taxon>
        <taxon>Wickerhamomyces</taxon>
    </lineage>
</organism>
<keyword evidence="16" id="KW-1185">Reference proteome</keyword>
<keyword evidence="4" id="KW-0808">Transferase</keyword>
<evidence type="ECO:0000256" key="7">
    <source>
        <dbReference type="ARBA" id="ARBA00022833"/>
    </source>
</evidence>
<dbReference type="Pfam" id="PF13878">
    <property type="entry name" value="zf-C2H2_3"/>
    <property type="match status" value="1"/>
</dbReference>
<dbReference type="PANTHER" id="PTHR45884:SF2">
    <property type="entry name" value="N-ACETYLTRANSFERASE ECO"/>
    <property type="match status" value="1"/>
</dbReference>
<dbReference type="GO" id="GO:0007064">
    <property type="term" value="P:mitotic sister chromatid cohesion"/>
    <property type="evidence" value="ECO:0007669"/>
    <property type="project" value="TreeGrafter"/>
</dbReference>
<dbReference type="EMBL" id="JAEUBG010000605">
    <property type="protein sequence ID" value="KAH3687872.1"/>
    <property type="molecule type" value="Genomic_DNA"/>
</dbReference>
<proteinExistence type="inferred from homology"/>
<protein>
    <recommendedName>
        <fullName evidence="3">N-acetyltransferase ECO1</fullName>
    </recommendedName>
    <alternativeName>
        <fullName evidence="11">Establishment of cohesion protein 1</fullName>
    </alternativeName>
</protein>
<dbReference type="AlphaFoldDB" id="A0A9P8QBA5"/>
<feature type="region of interest" description="Disordered" evidence="12">
    <location>
        <begin position="1"/>
        <end position="52"/>
    </location>
</feature>
<dbReference type="OrthoDB" id="428854at2759"/>
<dbReference type="Pfam" id="PF13880">
    <property type="entry name" value="Acetyltransf_13"/>
    <property type="match status" value="1"/>
</dbReference>
<keyword evidence="5" id="KW-0479">Metal-binding</keyword>
<evidence type="ECO:0000256" key="2">
    <source>
        <dbReference type="ARBA" id="ARBA00005816"/>
    </source>
</evidence>
<dbReference type="PANTHER" id="PTHR45884">
    <property type="entry name" value="N-ACETYLTRANSFERASE ECO"/>
    <property type="match status" value="1"/>
</dbReference>
<keyword evidence="9" id="KW-0131">Cell cycle</keyword>
<evidence type="ECO:0000256" key="10">
    <source>
        <dbReference type="ARBA" id="ARBA00023315"/>
    </source>
</evidence>
<dbReference type="GO" id="GO:0061733">
    <property type="term" value="F:protein-lysine-acetyltransferase activity"/>
    <property type="evidence" value="ECO:0007669"/>
    <property type="project" value="TreeGrafter"/>
</dbReference>
<evidence type="ECO:0000256" key="5">
    <source>
        <dbReference type="ARBA" id="ARBA00022723"/>
    </source>
</evidence>
<evidence type="ECO:0000256" key="8">
    <source>
        <dbReference type="ARBA" id="ARBA00023242"/>
    </source>
</evidence>
<evidence type="ECO:0000256" key="4">
    <source>
        <dbReference type="ARBA" id="ARBA00022679"/>
    </source>
</evidence>
<sequence length="282" mass="31449">MRVQKPQSNSRRSRSIKDALNTSQSELTSPPPSSSPQSTPPSSQHTEQSLTVKPKILKQSLLNIGLHDKKTCTECGMSYLKNVQSDIKLHEKYHQRLVNGIGLSNTSTFTKIEQFTPTEFIVKVNAKKAAEVSKTLELLQIVNQSLNAPDDNDFWMNQTGENGSAFLYIKDKTAVAIVTITKETQGKWYSIEDGRIVSDKEIPILCGISRIFCASSQRRQGISIKLLDSVRRHMIYGVVVPKSKLAWSQPSFSGGKLASVYNGVKHKSGRILVPVYKETRLE</sequence>
<evidence type="ECO:0000259" key="13">
    <source>
        <dbReference type="Pfam" id="PF13878"/>
    </source>
</evidence>
<comment type="subcellular location">
    <subcellularLocation>
        <location evidence="1">Nucleus</location>
    </subcellularLocation>
</comment>
<evidence type="ECO:0000256" key="11">
    <source>
        <dbReference type="ARBA" id="ARBA00032212"/>
    </source>
</evidence>
<keyword evidence="8" id="KW-0539">Nucleus</keyword>
<dbReference type="GO" id="GO:0005634">
    <property type="term" value="C:nucleus"/>
    <property type="evidence" value="ECO:0007669"/>
    <property type="project" value="UniProtKB-SubCell"/>
</dbReference>
<evidence type="ECO:0000313" key="15">
    <source>
        <dbReference type="EMBL" id="KAH3687872.1"/>
    </source>
</evidence>
<evidence type="ECO:0000259" key="14">
    <source>
        <dbReference type="Pfam" id="PF13880"/>
    </source>
</evidence>
<evidence type="ECO:0000256" key="6">
    <source>
        <dbReference type="ARBA" id="ARBA00022771"/>
    </source>
</evidence>
<accession>A0A9P8QBA5</accession>
<evidence type="ECO:0000313" key="16">
    <source>
        <dbReference type="Proteomes" id="UP000774326"/>
    </source>
</evidence>
<keyword evidence="10" id="KW-0012">Acyltransferase</keyword>
<evidence type="ECO:0000256" key="9">
    <source>
        <dbReference type="ARBA" id="ARBA00023306"/>
    </source>
</evidence>
<dbReference type="Proteomes" id="UP000774326">
    <property type="component" value="Unassembled WGS sequence"/>
</dbReference>